<evidence type="ECO:0000256" key="1">
    <source>
        <dbReference type="ARBA" id="ARBA00022723"/>
    </source>
</evidence>
<dbReference type="InterPro" id="IPR036264">
    <property type="entry name" value="Bact_exopeptidase_dim_dom"/>
</dbReference>
<accession>A0A8B2NTC5</accession>
<dbReference type="SUPFAM" id="SSF53187">
    <property type="entry name" value="Zn-dependent exopeptidases"/>
    <property type="match status" value="1"/>
</dbReference>
<dbReference type="InterPro" id="IPR050072">
    <property type="entry name" value="Peptidase_M20A"/>
</dbReference>
<feature type="domain" description="Peptidase M20 dimerisation" evidence="3">
    <location>
        <begin position="196"/>
        <end position="323"/>
    </location>
</feature>
<keyword evidence="2" id="KW-0378">Hydrolase</keyword>
<dbReference type="GO" id="GO:0046872">
    <property type="term" value="F:metal ion binding"/>
    <property type="evidence" value="ECO:0007669"/>
    <property type="project" value="UniProtKB-KW"/>
</dbReference>
<dbReference type="RefSeq" id="WP_111344402.1">
    <property type="nucleotide sequence ID" value="NZ_QHHQ01000002.1"/>
</dbReference>
<dbReference type="Pfam" id="PF01546">
    <property type="entry name" value="Peptidase_M20"/>
    <property type="match status" value="1"/>
</dbReference>
<dbReference type="PANTHER" id="PTHR43808">
    <property type="entry name" value="ACETYLORNITHINE DEACETYLASE"/>
    <property type="match status" value="1"/>
</dbReference>
<sequence length="427" mass="47166">MTEDTRSADRRTLLEWIEADREALIDFLSRFVRAASPNPPGDTREATAVLTEALGADGLPFRIVAPQETMPNIVGSFDGGRPGRHLVLNGHIDVFPAQESAPGDRDPWSGAVEDGKLYGRGVADMKCGTASSVIAYRYLYRLRERLSGRLTLTAVSDEETGGRWGARYLMENFRDEVLGDCCLNGEPSGIHTVRFGDKGTLRFTLTARTRGAHGAYPHLSESATKIIVRVATELEALEDIEPNMPEEIRAALAEPAAVAAVESSLGTGASEVVPRVTVNIGMLHGGIKVNVLPDECQMQIDVRIPIGVDREMVRGRIEEILTRYPQVTLEEHIYHSYPYSVCDPKSDMVKILQDNVETLMGHRPPPIISLGGADTRFWRWEGVNAYLYGPNPQSMGRRDEHVEIEEFLHIVRTHTLSAYDYLTAADG</sequence>
<dbReference type="Gene3D" id="3.30.70.360">
    <property type="match status" value="1"/>
</dbReference>
<dbReference type="AlphaFoldDB" id="A0A8B2NTC5"/>
<keyword evidence="5" id="KW-1185">Reference proteome</keyword>
<keyword evidence="1" id="KW-0479">Metal-binding</keyword>
<dbReference type="Proteomes" id="UP000249590">
    <property type="component" value="Unassembled WGS sequence"/>
</dbReference>
<dbReference type="PANTHER" id="PTHR43808:SF32">
    <property type="entry name" value="ARGE_DAPE-RELATED DEACYLASE"/>
    <property type="match status" value="1"/>
</dbReference>
<evidence type="ECO:0000256" key="2">
    <source>
        <dbReference type="ARBA" id="ARBA00022801"/>
    </source>
</evidence>
<dbReference type="InterPro" id="IPR011650">
    <property type="entry name" value="Peptidase_M20_dimer"/>
</dbReference>
<gene>
    <name evidence="4" type="ORF">DLJ53_08795</name>
</gene>
<evidence type="ECO:0000259" key="3">
    <source>
        <dbReference type="Pfam" id="PF07687"/>
    </source>
</evidence>
<dbReference type="GO" id="GO:0016787">
    <property type="term" value="F:hydrolase activity"/>
    <property type="evidence" value="ECO:0007669"/>
    <property type="project" value="UniProtKB-KW"/>
</dbReference>
<dbReference type="Pfam" id="PF07687">
    <property type="entry name" value="M20_dimer"/>
    <property type="match status" value="1"/>
</dbReference>
<proteinExistence type="predicted"/>
<name>A0A8B2NTC5_9HYPH</name>
<dbReference type="EMBL" id="QHHQ01000002">
    <property type="protein sequence ID" value="RAI01518.1"/>
    <property type="molecule type" value="Genomic_DNA"/>
</dbReference>
<dbReference type="SUPFAM" id="SSF55031">
    <property type="entry name" value="Bacterial exopeptidase dimerisation domain"/>
    <property type="match status" value="1"/>
</dbReference>
<dbReference type="Gene3D" id="3.40.630.10">
    <property type="entry name" value="Zn peptidases"/>
    <property type="match status" value="2"/>
</dbReference>
<evidence type="ECO:0000313" key="4">
    <source>
        <dbReference type="EMBL" id="RAI01518.1"/>
    </source>
</evidence>
<organism evidence="4 5">
    <name type="scientific">Acuticoccus sediminis</name>
    <dbReference type="NCBI Taxonomy" id="2184697"/>
    <lineage>
        <taxon>Bacteria</taxon>
        <taxon>Pseudomonadati</taxon>
        <taxon>Pseudomonadota</taxon>
        <taxon>Alphaproteobacteria</taxon>
        <taxon>Hyphomicrobiales</taxon>
        <taxon>Amorphaceae</taxon>
        <taxon>Acuticoccus</taxon>
    </lineage>
</organism>
<protein>
    <submittedName>
        <fullName evidence="4">Peptidase</fullName>
    </submittedName>
</protein>
<dbReference type="InterPro" id="IPR002933">
    <property type="entry name" value="Peptidase_M20"/>
</dbReference>
<evidence type="ECO:0000313" key="5">
    <source>
        <dbReference type="Proteomes" id="UP000249590"/>
    </source>
</evidence>
<reference evidence="4 5" key="1">
    <citation type="submission" date="2018-05" db="EMBL/GenBank/DDBJ databases">
        <title>Acuticoccus sediminis sp. nov., isolated from deep-sea sediment of Indian Ocean.</title>
        <authorList>
            <person name="Liu X."/>
            <person name="Lai Q."/>
            <person name="Du Y."/>
            <person name="Sun F."/>
            <person name="Zhang X."/>
            <person name="Wang S."/>
            <person name="Shao Z."/>
        </authorList>
    </citation>
    <scope>NUCLEOTIDE SEQUENCE [LARGE SCALE GENOMIC DNA]</scope>
    <source>
        <strain evidence="4 5">PTG4-2</strain>
    </source>
</reference>
<comment type="caution">
    <text evidence="4">The sequence shown here is derived from an EMBL/GenBank/DDBJ whole genome shotgun (WGS) entry which is preliminary data.</text>
</comment>
<dbReference type="OrthoDB" id="9809784at2"/>